<dbReference type="AlphaFoldDB" id="A0A8K0SMY4"/>
<dbReference type="InterPro" id="IPR005193">
    <property type="entry name" value="GH62_arabinosidase"/>
</dbReference>
<comment type="caution">
    <text evidence="14">The sequence shown here is derived from an EMBL/GenBank/DDBJ whole genome shotgun (WGS) entry which is preliminary data.</text>
</comment>
<comment type="catalytic activity">
    <reaction evidence="1 11">
        <text>Hydrolysis of terminal non-reducing alpha-L-arabinofuranoside residues in alpha-L-arabinosides.</text>
        <dbReference type="EC" id="3.2.1.55"/>
    </reaction>
</comment>
<organism evidence="14 15">
    <name type="scientific">Stachybotrys elegans</name>
    <dbReference type="NCBI Taxonomy" id="80388"/>
    <lineage>
        <taxon>Eukaryota</taxon>
        <taxon>Fungi</taxon>
        <taxon>Dikarya</taxon>
        <taxon>Ascomycota</taxon>
        <taxon>Pezizomycotina</taxon>
        <taxon>Sordariomycetes</taxon>
        <taxon>Hypocreomycetidae</taxon>
        <taxon>Hypocreales</taxon>
        <taxon>Stachybotryaceae</taxon>
        <taxon>Stachybotrys</taxon>
    </lineage>
</organism>
<reference evidence="14" key="1">
    <citation type="journal article" date="2021" name="Nat. Commun.">
        <title>Genetic determinants of endophytism in the Arabidopsis root mycobiome.</title>
        <authorList>
            <person name="Mesny F."/>
            <person name="Miyauchi S."/>
            <person name="Thiergart T."/>
            <person name="Pickel B."/>
            <person name="Atanasova L."/>
            <person name="Karlsson M."/>
            <person name="Huettel B."/>
            <person name="Barry K.W."/>
            <person name="Haridas S."/>
            <person name="Chen C."/>
            <person name="Bauer D."/>
            <person name="Andreopoulos W."/>
            <person name="Pangilinan J."/>
            <person name="LaButti K."/>
            <person name="Riley R."/>
            <person name="Lipzen A."/>
            <person name="Clum A."/>
            <person name="Drula E."/>
            <person name="Henrissat B."/>
            <person name="Kohler A."/>
            <person name="Grigoriev I.V."/>
            <person name="Martin F.M."/>
            <person name="Hacquard S."/>
        </authorList>
    </citation>
    <scope>NUCLEOTIDE SEQUENCE</scope>
    <source>
        <strain evidence="14">MPI-CAGE-CH-0235</strain>
    </source>
</reference>
<protein>
    <recommendedName>
        <fullName evidence="11">Alpha-L-arabinofuranosidase</fullName>
        <ecNumber evidence="11">3.2.1.55</ecNumber>
    </recommendedName>
</protein>
<evidence type="ECO:0000256" key="12">
    <source>
        <dbReference type="SAM" id="MobiDB-lite"/>
    </source>
</evidence>
<evidence type="ECO:0000256" key="10">
    <source>
        <dbReference type="ARBA" id="ARBA00023326"/>
    </source>
</evidence>
<comment type="subcellular location">
    <subcellularLocation>
        <location evidence="2 11">Secreted</location>
    </subcellularLocation>
</comment>
<keyword evidence="6 11" id="KW-0732">Signal</keyword>
<keyword evidence="5" id="KW-0858">Xylan degradation</keyword>
<dbReference type="Pfam" id="PF03664">
    <property type="entry name" value="Glyco_hydro_62"/>
    <property type="match status" value="1"/>
</dbReference>
<accession>A0A8K0SMY4</accession>
<keyword evidence="4 11" id="KW-0964">Secreted</keyword>
<proteinExistence type="inferred from homology"/>
<gene>
    <name evidence="14" type="ORF">B0I35DRAFT_354698</name>
</gene>
<name>A0A8K0SMY4_9HYPO</name>
<evidence type="ECO:0000256" key="13">
    <source>
        <dbReference type="SAM" id="SignalP"/>
    </source>
</evidence>
<comment type="similarity">
    <text evidence="3 11">Belongs to the glycosyl hydrolase 62 family.</text>
</comment>
<evidence type="ECO:0000313" key="14">
    <source>
        <dbReference type="EMBL" id="KAH7317016.1"/>
    </source>
</evidence>
<dbReference type="GO" id="GO:0005576">
    <property type="term" value="C:extracellular region"/>
    <property type="evidence" value="ECO:0007669"/>
    <property type="project" value="UniProtKB-SubCell"/>
</dbReference>
<evidence type="ECO:0000256" key="11">
    <source>
        <dbReference type="RuleBase" id="RU368117"/>
    </source>
</evidence>
<dbReference type="EC" id="3.2.1.55" evidence="11"/>
<dbReference type="SUPFAM" id="SSF75005">
    <property type="entry name" value="Arabinanase/levansucrase/invertase"/>
    <property type="match status" value="1"/>
</dbReference>
<evidence type="ECO:0000256" key="2">
    <source>
        <dbReference type="ARBA" id="ARBA00004613"/>
    </source>
</evidence>
<evidence type="ECO:0000256" key="8">
    <source>
        <dbReference type="ARBA" id="ARBA00023277"/>
    </source>
</evidence>
<comment type="function">
    <text evidence="11">Alpha-L-arabinofuranosidase involved in the hydrolysis of xylan, a major structural heterogeneous polysaccharide found in plant biomass representing the second most abundant polysaccharide in the biosphere, after cellulose.</text>
</comment>
<feature type="chain" id="PRO_5035442619" description="Alpha-L-arabinofuranosidase" evidence="13">
    <location>
        <begin position="20"/>
        <end position="320"/>
    </location>
</feature>
<sequence>MKTLDMITALLALSHGTVAYCPLPASYQWSSSGPLAQPGPGIHGLRDNAHAIYNGQNLIYSTTQSSTYTWGSISYGLFSNWTDMASTSQTTISDLVFSPSIFLFRPKNIWMLTYQWGPTTFSFETSSDPSDPKSWSTPQPLFRGSIPNSSSGPTDPAVISDGEAVYLFFCGSNGAIYRANMPVGKFPGDFGTSSTIILQDTTSQLLEGVKVYRVSGEARYLMIVEAIGRQGRYFRSFTATTLDGHWEPQAATETSPFAGKPNSGATWTNDISGGELIRSDPDETMTIDACELQFLHQGRDPKAGGDFFPVPWRPGLLTLA</sequence>
<dbReference type="GO" id="GO:0046373">
    <property type="term" value="P:L-arabinose metabolic process"/>
    <property type="evidence" value="ECO:0007669"/>
    <property type="project" value="UniProtKB-UniRule"/>
</dbReference>
<evidence type="ECO:0000256" key="6">
    <source>
        <dbReference type="ARBA" id="ARBA00022729"/>
    </source>
</evidence>
<dbReference type="InterPro" id="IPR023296">
    <property type="entry name" value="Glyco_hydro_beta-prop_sf"/>
</dbReference>
<keyword evidence="9 11" id="KW-0326">Glycosidase</keyword>
<evidence type="ECO:0000256" key="9">
    <source>
        <dbReference type="ARBA" id="ARBA00023295"/>
    </source>
</evidence>
<evidence type="ECO:0000256" key="4">
    <source>
        <dbReference type="ARBA" id="ARBA00022525"/>
    </source>
</evidence>
<dbReference type="PANTHER" id="PTHR40631">
    <property type="entry name" value="ALPHA-L-ARABINOFURANOSIDASE AXHA-2-RELATED"/>
    <property type="match status" value="1"/>
</dbReference>
<keyword evidence="10" id="KW-0624">Polysaccharide degradation</keyword>
<keyword evidence="8" id="KW-0119">Carbohydrate metabolism</keyword>
<keyword evidence="15" id="KW-1185">Reference proteome</keyword>
<dbReference type="GO" id="GO:0046556">
    <property type="term" value="F:alpha-L-arabinofuranosidase activity"/>
    <property type="evidence" value="ECO:0007669"/>
    <property type="project" value="UniProtKB-UniRule"/>
</dbReference>
<dbReference type="EMBL" id="JAGPNK010000008">
    <property type="protein sequence ID" value="KAH7317016.1"/>
    <property type="molecule type" value="Genomic_DNA"/>
</dbReference>
<dbReference type="GO" id="GO:0045493">
    <property type="term" value="P:xylan catabolic process"/>
    <property type="evidence" value="ECO:0007669"/>
    <property type="project" value="UniProtKB-UniRule"/>
</dbReference>
<evidence type="ECO:0000256" key="3">
    <source>
        <dbReference type="ARBA" id="ARBA00007396"/>
    </source>
</evidence>
<dbReference type="OrthoDB" id="3156236at2759"/>
<dbReference type="Gene3D" id="2.115.10.20">
    <property type="entry name" value="Glycosyl hydrolase domain, family 43"/>
    <property type="match status" value="1"/>
</dbReference>
<evidence type="ECO:0000256" key="1">
    <source>
        <dbReference type="ARBA" id="ARBA00001462"/>
    </source>
</evidence>
<feature type="signal peptide" evidence="13">
    <location>
        <begin position="1"/>
        <end position="19"/>
    </location>
</feature>
<dbReference type="PANTHER" id="PTHR40631:SF1">
    <property type="entry name" value="ALPHA-L-ARABINOFURANOSIDASE AXHA-2-RELATED"/>
    <property type="match status" value="1"/>
</dbReference>
<evidence type="ECO:0000256" key="7">
    <source>
        <dbReference type="ARBA" id="ARBA00022801"/>
    </source>
</evidence>
<feature type="region of interest" description="Disordered" evidence="12">
    <location>
        <begin position="251"/>
        <end position="273"/>
    </location>
</feature>
<keyword evidence="7 11" id="KW-0378">Hydrolase</keyword>
<dbReference type="Proteomes" id="UP000813444">
    <property type="component" value="Unassembled WGS sequence"/>
</dbReference>
<evidence type="ECO:0000256" key="5">
    <source>
        <dbReference type="ARBA" id="ARBA00022651"/>
    </source>
</evidence>
<evidence type="ECO:0000313" key="15">
    <source>
        <dbReference type="Proteomes" id="UP000813444"/>
    </source>
</evidence>